<dbReference type="Proteomes" id="UP000887580">
    <property type="component" value="Unplaced"/>
</dbReference>
<evidence type="ECO:0000313" key="2">
    <source>
        <dbReference type="WBParaSite" id="PS1159_v2.g4888.t2"/>
    </source>
</evidence>
<sequence>DKLTKKMQIAIPSSLGRSMFGIVDETGLLQSGQVFIRYTVDCFDKLPQVGADKQIYRGKVLITKNPVVVSGDVRVFEAVDCVPLRHLCDVVVFPRYGPRPHPDEMAGSDLDGDEYSVIWDPDLLFDHNEPAFDYSVGPKNDGEEPLINEDELQGKMIKFFVDYISQDSIGILANAFLANSDLYGIDTEHCNNIALKHNAAVDFPKIGIVPPPLRRRWIDDMPPERAERWPDFMGKKQKLTYRSQNLMGQLYRAVEDIETVLPVEDIETVLRIAEEVSNVNQILELDDAFVIGKGYNVDSDVDQICDFVQAQHSKYCYELQGLLQTYGIGSEGELFSGRFSRVNGKITDSGGDNDDFSLFNTTGIVSQRLQEIFVSFRTNFYAFFSGGQNYLETAQRVRINFDTAGILGQVCARPSKQMCDV</sequence>
<evidence type="ECO:0000313" key="1">
    <source>
        <dbReference type="Proteomes" id="UP000887580"/>
    </source>
</evidence>
<proteinExistence type="predicted"/>
<accession>A0AC35GGS2</accession>
<dbReference type="WBParaSite" id="PS1159_v2.g4888.t2">
    <property type="protein sequence ID" value="PS1159_v2.g4888.t2"/>
    <property type="gene ID" value="PS1159_v2.g4888"/>
</dbReference>
<organism evidence="1 2">
    <name type="scientific">Panagrolaimus sp. PS1159</name>
    <dbReference type="NCBI Taxonomy" id="55785"/>
    <lineage>
        <taxon>Eukaryota</taxon>
        <taxon>Metazoa</taxon>
        <taxon>Ecdysozoa</taxon>
        <taxon>Nematoda</taxon>
        <taxon>Chromadorea</taxon>
        <taxon>Rhabditida</taxon>
        <taxon>Tylenchina</taxon>
        <taxon>Panagrolaimomorpha</taxon>
        <taxon>Panagrolaimoidea</taxon>
        <taxon>Panagrolaimidae</taxon>
        <taxon>Panagrolaimus</taxon>
    </lineage>
</organism>
<name>A0AC35GGS2_9BILA</name>
<reference evidence="2" key="1">
    <citation type="submission" date="2022-11" db="UniProtKB">
        <authorList>
            <consortium name="WormBaseParasite"/>
        </authorList>
    </citation>
    <scope>IDENTIFICATION</scope>
</reference>
<protein>
    <submittedName>
        <fullName evidence="2">RNA-dependent RNA polymerase</fullName>
    </submittedName>
</protein>